<dbReference type="InterPro" id="IPR036291">
    <property type="entry name" value="NAD(P)-bd_dom_sf"/>
</dbReference>
<dbReference type="SUPFAM" id="SSF51735">
    <property type="entry name" value="NAD(P)-binding Rossmann-fold domains"/>
    <property type="match status" value="1"/>
</dbReference>
<dbReference type="PANTHER" id="PTHR43976:SF16">
    <property type="entry name" value="SHORT-CHAIN DEHYDROGENASE_REDUCTASE FAMILY PROTEIN"/>
    <property type="match status" value="1"/>
</dbReference>
<dbReference type="PRINTS" id="PR00081">
    <property type="entry name" value="GDHRDH"/>
</dbReference>
<proteinExistence type="inferred from homology"/>
<dbReference type="InterPro" id="IPR002347">
    <property type="entry name" value="SDR_fam"/>
</dbReference>
<comment type="caution">
    <text evidence="4">The sequence shown here is derived from an EMBL/GenBank/DDBJ whole genome shotgun (WGS) entry which is preliminary data.</text>
</comment>
<dbReference type="InterPro" id="IPR051911">
    <property type="entry name" value="SDR_oxidoreductase"/>
</dbReference>
<dbReference type="Pfam" id="PF00106">
    <property type="entry name" value="adh_short"/>
    <property type="match status" value="1"/>
</dbReference>
<name>A0A0L8BVA8_ENSAD</name>
<evidence type="ECO:0000313" key="4">
    <source>
        <dbReference type="EMBL" id="KOF18528.1"/>
    </source>
</evidence>
<dbReference type="Gene3D" id="3.40.50.720">
    <property type="entry name" value="NAD(P)-binding Rossmann-like Domain"/>
    <property type="match status" value="1"/>
</dbReference>
<dbReference type="GO" id="GO:0016491">
    <property type="term" value="F:oxidoreductase activity"/>
    <property type="evidence" value="ECO:0007669"/>
    <property type="project" value="UniProtKB-KW"/>
</dbReference>
<evidence type="ECO:0000256" key="1">
    <source>
        <dbReference type="ARBA" id="ARBA00006484"/>
    </source>
</evidence>
<reference evidence="5" key="1">
    <citation type="submission" date="2015-07" db="EMBL/GenBank/DDBJ databases">
        <title>Whole genome sequence of an Ensifer adhaerens strain isolated from a cave pool in the Wind Cave National Park.</title>
        <authorList>
            <person name="Eng W.W.H."/>
            <person name="Gan H.M."/>
            <person name="Barton H.A."/>
            <person name="Savka M.A."/>
        </authorList>
    </citation>
    <scope>NUCLEOTIDE SEQUENCE [LARGE SCALE GENOMIC DNA]</scope>
    <source>
        <strain evidence="5">SD006</strain>
    </source>
</reference>
<comment type="similarity">
    <text evidence="1 3">Belongs to the short-chain dehydrogenases/reductases (SDR) family.</text>
</comment>
<accession>A0A0L8BVA8</accession>
<dbReference type="PROSITE" id="PS00061">
    <property type="entry name" value="ADH_SHORT"/>
    <property type="match status" value="1"/>
</dbReference>
<dbReference type="PATRIC" id="fig|106592.7.peg.7132"/>
<evidence type="ECO:0000256" key="2">
    <source>
        <dbReference type="ARBA" id="ARBA00023002"/>
    </source>
</evidence>
<dbReference type="RefSeq" id="WP_053249492.1">
    <property type="nucleotide sequence ID" value="NZ_LGAP01000007.1"/>
</dbReference>
<keyword evidence="2" id="KW-0560">Oxidoreductase</keyword>
<dbReference type="PANTHER" id="PTHR43976">
    <property type="entry name" value="SHORT CHAIN DEHYDROGENASE"/>
    <property type="match status" value="1"/>
</dbReference>
<dbReference type="OrthoDB" id="9793825at2"/>
<organism evidence="4 5">
    <name type="scientific">Ensifer adhaerens</name>
    <name type="common">Sinorhizobium morelense</name>
    <dbReference type="NCBI Taxonomy" id="106592"/>
    <lineage>
        <taxon>Bacteria</taxon>
        <taxon>Pseudomonadati</taxon>
        <taxon>Pseudomonadota</taxon>
        <taxon>Alphaproteobacteria</taxon>
        <taxon>Hyphomicrobiales</taxon>
        <taxon>Rhizobiaceae</taxon>
        <taxon>Sinorhizobium/Ensifer group</taxon>
        <taxon>Ensifer</taxon>
    </lineage>
</organism>
<sequence>MSNVWMITGAGRGMGLDFAKAALAAGHKVVATGRDPEKVAKAIGQPADLLVVKLDVNKSVDAEQTVKSAVERFGHIDVLVNNAASFFAGYFEELTPAQMDMQLLTSLIGPMNVTRAVLPVMRKQLAGKIISISSSAGFGGFEFGSAYAASKFALEGWMESIQAEVAPFGIQTMIVNPGFFRTELLTEESTNYAVPSIEDYAERRAQQLEFWKSYNGKQSGDPAKLARALLTLTNLDELPARFIAGADAIGTAEQKIISLRKQIDAHRQLSTSLSFDEVAAPGN</sequence>
<dbReference type="PRINTS" id="PR00080">
    <property type="entry name" value="SDRFAMILY"/>
</dbReference>
<dbReference type="Proteomes" id="UP000037425">
    <property type="component" value="Unassembled WGS sequence"/>
</dbReference>
<gene>
    <name evidence="4" type="ORF">AC244_14375</name>
</gene>
<dbReference type="CDD" id="cd05374">
    <property type="entry name" value="17beta-HSD-like_SDR_c"/>
    <property type="match status" value="1"/>
</dbReference>
<dbReference type="InterPro" id="IPR020904">
    <property type="entry name" value="Sc_DH/Rdtase_CS"/>
</dbReference>
<evidence type="ECO:0000313" key="5">
    <source>
        <dbReference type="Proteomes" id="UP000037425"/>
    </source>
</evidence>
<evidence type="ECO:0000256" key="3">
    <source>
        <dbReference type="RuleBase" id="RU000363"/>
    </source>
</evidence>
<dbReference type="EMBL" id="LGAP01000007">
    <property type="protein sequence ID" value="KOF18528.1"/>
    <property type="molecule type" value="Genomic_DNA"/>
</dbReference>
<protein>
    <submittedName>
        <fullName evidence="4">Oxidoreductase</fullName>
    </submittedName>
</protein>
<dbReference type="AlphaFoldDB" id="A0A0L8BVA8"/>